<dbReference type="Pfam" id="PF01649">
    <property type="entry name" value="Ribosomal_S20p"/>
    <property type="match status" value="1"/>
</dbReference>
<dbReference type="InterPro" id="IPR036510">
    <property type="entry name" value="Ribosomal_bS20_sf"/>
</dbReference>
<dbReference type="PANTHER" id="PTHR33398">
    <property type="entry name" value="30S RIBOSOMAL PROTEIN S20"/>
    <property type="match status" value="1"/>
</dbReference>
<dbReference type="InterPro" id="IPR002583">
    <property type="entry name" value="Ribosomal_bS20"/>
</dbReference>
<proteinExistence type="inferred from homology"/>
<evidence type="ECO:0000256" key="1">
    <source>
        <dbReference type="ARBA" id="ARBA00007634"/>
    </source>
</evidence>
<comment type="function">
    <text evidence="6">Binds directly to 16S ribosomal RNA.</text>
</comment>
<sequence>MSNNLSAVKKIKVASRNRLQNKTYKLAIKKSIKRYLSNLNNSSEISKNLSIVYQKIDKAIKKGILHKNKGARKKARLTQILNQHTKKI</sequence>
<dbReference type="GO" id="GO:0009507">
    <property type="term" value="C:chloroplast"/>
    <property type="evidence" value="ECO:0007669"/>
    <property type="project" value="UniProtKB-SubCell"/>
</dbReference>
<dbReference type="SUPFAM" id="SSF46992">
    <property type="entry name" value="Ribosomal protein S20"/>
    <property type="match status" value="1"/>
</dbReference>
<reference evidence="7" key="1">
    <citation type="journal article" date="2017" name="J. Phycol.">
        <title>Analysis of chloroplast genomes and a supermatrix inform reclassification of the Rhodomelaceae (Rhodophyta).</title>
        <authorList>
            <person name="Diaz-Tapia P."/>
            <person name="Maggs C.A."/>
            <person name="West J.A."/>
            <person name="Verbruggen H."/>
        </authorList>
    </citation>
    <scope>NUCLEOTIDE SEQUENCE</scope>
    <source>
        <strain evidence="7">DHO101</strain>
    </source>
</reference>
<evidence type="ECO:0000256" key="5">
    <source>
        <dbReference type="ARBA" id="ARBA00023274"/>
    </source>
</evidence>
<keyword evidence="7" id="KW-0150">Chloroplast</keyword>
<dbReference type="EMBL" id="MF101408">
    <property type="protein sequence ID" value="ARW59385.1"/>
    <property type="molecule type" value="Genomic_DNA"/>
</dbReference>
<dbReference type="GeneID" id="33352813"/>
<evidence type="ECO:0000256" key="2">
    <source>
        <dbReference type="ARBA" id="ARBA00022730"/>
    </source>
</evidence>
<dbReference type="Gene3D" id="1.20.58.110">
    <property type="entry name" value="Ribosomal protein S20"/>
    <property type="match status" value="1"/>
</dbReference>
<dbReference type="HAMAP" id="MF_00500">
    <property type="entry name" value="Ribosomal_bS20"/>
    <property type="match status" value="1"/>
</dbReference>
<protein>
    <recommendedName>
        <fullName evidence="6">Small ribosomal subunit protein bS20c</fullName>
    </recommendedName>
</protein>
<dbReference type="RefSeq" id="YP_009391241.1">
    <property type="nucleotide sequence ID" value="NC_035257.1"/>
</dbReference>
<keyword evidence="7" id="KW-0934">Plastid</keyword>
<accession>A0A1Z1M0U3</accession>
<dbReference type="GO" id="GO:0003735">
    <property type="term" value="F:structural constituent of ribosome"/>
    <property type="evidence" value="ECO:0007669"/>
    <property type="project" value="InterPro"/>
</dbReference>
<keyword evidence="4 6" id="KW-0689">Ribosomal protein</keyword>
<name>A0A1Z1M0U3_9FLOR</name>
<dbReference type="GO" id="GO:0005829">
    <property type="term" value="C:cytosol"/>
    <property type="evidence" value="ECO:0007669"/>
    <property type="project" value="TreeGrafter"/>
</dbReference>
<evidence type="ECO:0000256" key="3">
    <source>
        <dbReference type="ARBA" id="ARBA00022884"/>
    </source>
</evidence>
<dbReference type="NCBIfam" id="TIGR00029">
    <property type="entry name" value="S20"/>
    <property type="match status" value="1"/>
</dbReference>
<comment type="subcellular location">
    <subcellularLocation>
        <location evidence="6">Plastid</location>
        <location evidence="6">Chloroplast</location>
    </subcellularLocation>
</comment>
<gene>
    <name evidence="6 7" type="primary">rps20</name>
</gene>
<evidence type="ECO:0000313" key="7">
    <source>
        <dbReference type="EMBL" id="ARW59385.1"/>
    </source>
</evidence>
<geneLocation type="chloroplast" evidence="7"/>
<comment type="similarity">
    <text evidence="1 6">Belongs to the bacterial ribosomal protein bS20 family.</text>
</comment>
<evidence type="ECO:0000256" key="6">
    <source>
        <dbReference type="HAMAP-Rule" id="MF_00500"/>
    </source>
</evidence>
<keyword evidence="2 6" id="KW-0699">rRNA-binding</keyword>
<dbReference type="GO" id="GO:0015935">
    <property type="term" value="C:small ribosomal subunit"/>
    <property type="evidence" value="ECO:0007669"/>
    <property type="project" value="TreeGrafter"/>
</dbReference>
<evidence type="ECO:0000256" key="4">
    <source>
        <dbReference type="ARBA" id="ARBA00022980"/>
    </source>
</evidence>
<dbReference type="AlphaFoldDB" id="A0A1Z1M0U3"/>
<dbReference type="GO" id="GO:0006412">
    <property type="term" value="P:translation"/>
    <property type="evidence" value="ECO:0007669"/>
    <property type="project" value="UniProtKB-UniRule"/>
</dbReference>
<keyword evidence="5 6" id="KW-0687">Ribonucleoprotein</keyword>
<organism evidence="7">
    <name type="scientific">Dipterocladia arabiensis</name>
    <dbReference type="NCBI Taxonomy" id="2007176"/>
    <lineage>
        <taxon>Eukaryota</taxon>
        <taxon>Rhodophyta</taxon>
        <taxon>Florideophyceae</taxon>
        <taxon>Rhodymeniophycidae</taxon>
        <taxon>Ceramiales</taxon>
        <taxon>Dasyaceae</taxon>
        <taxon>Dipterocladia</taxon>
    </lineage>
</organism>
<dbReference type="PANTHER" id="PTHR33398:SF1">
    <property type="entry name" value="SMALL RIBOSOMAL SUBUNIT PROTEIN BS20C"/>
    <property type="match status" value="1"/>
</dbReference>
<dbReference type="GO" id="GO:0070181">
    <property type="term" value="F:small ribosomal subunit rRNA binding"/>
    <property type="evidence" value="ECO:0007669"/>
    <property type="project" value="TreeGrafter"/>
</dbReference>
<keyword evidence="3 6" id="KW-0694">RNA-binding</keyword>